<dbReference type="SMART" id="SM00321">
    <property type="entry name" value="WSC"/>
    <property type="match status" value="1"/>
</dbReference>
<dbReference type="Pfam" id="PF01822">
    <property type="entry name" value="WSC"/>
    <property type="match status" value="1"/>
</dbReference>
<dbReference type="InterPro" id="IPR002889">
    <property type="entry name" value="WSC_carb-bd"/>
</dbReference>
<feature type="domain" description="WSC" evidence="7">
    <location>
        <begin position="39"/>
        <end position="132"/>
    </location>
</feature>
<comment type="subcellular location">
    <subcellularLocation>
        <location evidence="1">Membrane</location>
        <topology evidence="1">Single-pass membrane protein</topology>
    </subcellularLocation>
</comment>
<keyword evidence="2 6" id="KW-0812">Transmembrane</keyword>
<evidence type="ECO:0000259" key="7">
    <source>
        <dbReference type="PROSITE" id="PS51212"/>
    </source>
</evidence>
<protein>
    <submittedName>
        <fullName evidence="8">Cell wall integrity and stress response component 3</fullName>
    </submittedName>
</protein>
<feature type="compositionally biased region" description="Low complexity" evidence="5">
    <location>
        <begin position="178"/>
        <end position="289"/>
    </location>
</feature>
<dbReference type="OrthoDB" id="2019572at2759"/>
<dbReference type="PANTHER" id="PTHR15549">
    <property type="entry name" value="PAIRED IMMUNOGLOBULIN-LIKE TYPE 2 RECEPTOR"/>
    <property type="match status" value="1"/>
</dbReference>
<dbReference type="PANTHER" id="PTHR15549:SF26">
    <property type="entry name" value="AXIAL BUDDING PATTERN PROTEIN 2-RELATED"/>
    <property type="match status" value="1"/>
</dbReference>
<evidence type="ECO:0000313" key="8">
    <source>
        <dbReference type="EMBL" id="QID87888.1"/>
    </source>
</evidence>
<dbReference type="AlphaFoldDB" id="A0A6C1EES8"/>
<proteinExistence type="predicted"/>
<dbReference type="GO" id="GO:0016020">
    <property type="term" value="C:membrane"/>
    <property type="evidence" value="ECO:0007669"/>
    <property type="project" value="UniProtKB-SubCell"/>
</dbReference>
<accession>A0A6C1EES8</accession>
<evidence type="ECO:0000256" key="6">
    <source>
        <dbReference type="SAM" id="Phobius"/>
    </source>
</evidence>
<feature type="compositionally biased region" description="Low complexity" evidence="5">
    <location>
        <begin position="160"/>
        <end position="169"/>
    </location>
</feature>
<evidence type="ECO:0000313" key="9">
    <source>
        <dbReference type="Proteomes" id="UP000501346"/>
    </source>
</evidence>
<keyword evidence="9" id="KW-1185">Reference proteome</keyword>
<name>A0A6C1EES8_SACPS</name>
<feature type="region of interest" description="Disordered" evidence="5">
    <location>
        <begin position="160"/>
        <end position="289"/>
    </location>
</feature>
<dbReference type="PROSITE" id="PS51212">
    <property type="entry name" value="WSC"/>
    <property type="match status" value="1"/>
</dbReference>
<reference evidence="8 9" key="1">
    <citation type="journal article" date="2019" name="BMC Genomics">
        <title>Chromosome level assembly and comparative genome analysis confirm lager-brewing yeasts originated from a single hybridization.</title>
        <authorList>
            <person name="Salazar A.N."/>
            <person name="Gorter de Vries A.R."/>
            <person name="van den Broek M."/>
            <person name="Brouwers N."/>
            <person name="de la Torre Cortes P."/>
            <person name="Kuijpers N.G.A."/>
            <person name="Daran J.G."/>
            <person name="Abeel T."/>
        </authorList>
    </citation>
    <scope>NUCLEOTIDE SEQUENCE [LARGE SCALE GENOMIC DNA]</scope>
    <source>
        <strain evidence="8 9">CBS 1483</strain>
    </source>
</reference>
<evidence type="ECO:0000256" key="4">
    <source>
        <dbReference type="ARBA" id="ARBA00023136"/>
    </source>
</evidence>
<feature type="region of interest" description="Disordered" evidence="5">
    <location>
        <begin position="415"/>
        <end position="436"/>
    </location>
</feature>
<keyword evidence="4 6" id="KW-0472">Membrane</keyword>
<dbReference type="InterPro" id="IPR051694">
    <property type="entry name" value="Immunoregulatory_rcpt-like"/>
</dbReference>
<organism evidence="8 9">
    <name type="scientific">Saccharomyces pastorianus</name>
    <name type="common">Lager yeast</name>
    <name type="synonym">Saccharomyces cerevisiae x Saccharomyces eubayanus</name>
    <dbReference type="NCBI Taxonomy" id="27292"/>
    <lineage>
        <taxon>Eukaryota</taxon>
        <taxon>Fungi</taxon>
        <taxon>Dikarya</taxon>
        <taxon>Ascomycota</taxon>
        <taxon>Saccharomycotina</taxon>
        <taxon>Saccharomycetes</taxon>
        <taxon>Saccharomycetales</taxon>
        <taxon>Saccharomycetaceae</taxon>
        <taxon>Saccharomyces</taxon>
    </lineage>
</organism>
<evidence type="ECO:0000256" key="5">
    <source>
        <dbReference type="SAM" id="MobiDB-lite"/>
    </source>
</evidence>
<keyword evidence="3 6" id="KW-1133">Transmembrane helix</keyword>
<gene>
    <name evidence="8" type="primary">WSC3_2</name>
    <name evidence="8" type="ORF">GRS66_010582</name>
</gene>
<evidence type="ECO:0000256" key="2">
    <source>
        <dbReference type="ARBA" id="ARBA00022692"/>
    </source>
</evidence>
<dbReference type="Proteomes" id="UP000501346">
    <property type="component" value="Chromosome SeXV-SeVIII"/>
</dbReference>
<dbReference type="EMBL" id="CP049012">
    <property type="protein sequence ID" value="QID87888.1"/>
    <property type="molecule type" value="Genomic_DNA"/>
</dbReference>
<sequence length="529" mass="55818">MQRACFSNLTNRGIFKFSYIQFILLSVLSQYLLRLVSADFNYEGCYNAEDVQSAGLSLKNSYLYQSVSYCQNQCPDSAVVALFDGSDCYCGDSVTVLSSLTKSTDSNCETKCSGWPYQMCGGSSYMNVYVNAKVSVSSVESSSTTEASTIPYITSTTRSSTSKVTSSATERSSSNAKSSTTYRQTTSFTTTSSTPITTISTSSSVPTTTTSTSSSIPPTTSSASSSISSSAPLTTSITSSSTSSSESTTISSSTESTSSSSSITFPSSTSMSSSSSSSTSSAPKTTTSASSGVSIITSFELITSMVTNTIVSTSGEHQETIFVTTTSVIERTSAVATADSSINKSNSNYKKGLSGGAIAGVVIGVVFGVIFTIAILLFLVWRRRKSDDPLDLEETKHHQPYSFGDEDANPVRLLPSSGTTNWMRHTRRDTSGSIGTSNMYGLSMNNGGNYSSPSSNNSGSVLNNLAGLQDGAVQRQNLPSTVFEETNTLNSVNERFSANSLPDMMMSGPLQVVNPDNPELTSTASHNRA</sequence>
<feature type="transmembrane region" description="Helical" evidence="6">
    <location>
        <begin position="357"/>
        <end position="381"/>
    </location>
</feature>
<dbReference type="GO" id="GO:0071944">
    <property type="term" value="C:cell periphery"/>
    <property type="evidence" value="ECO:0007669"/>
    <property type="project" value="UniProtKB-ARBA"/>
</dbReference>
<evidence type="ECO:0000256" key="3">
    <source>
        <dbReference type="ARBA" id="ARBA00022989"/>
    </source>
</evidence>
<evidence type="ECO:0000256" key="1">
    <source>
        <dbReference type="ARBA" id="ARBA00004167"/>
    </source>
</evidence>